<keyword evidence="2" id="KW-1185">Reference proteome</keyword>
<reference evidence="1 2" key="1">
    <citation type="submission" date="2013-07" db="EMBL/GenBank/DDBJ databases">
        <authorList>
            <person name="Weinstock G."/>
            <person name="Sodergren E."/>
            <person name="Wylie T."/>
            <person name="Fulton L."/>
            <person name="Fulton R."/>
            <person name="Fronick C."/>
            <person name="O'Laughlin M."/>
            <person name="Godfrey J."/>
            <person name="Miner T."/>
            <person name="Herter B."/>
            <person name="Appelbaum E."/>
            <person name="Cordes M."/>
            <person name="Lek S."/>
            <person name="Wollam A."/>
            <person name="Pepin K.H."/>
            <person name="Palsikar V.B."/>
            <person name="Mitreva M."/>
            <person name="Wilson R.K."/>
        </authorList>
    </citation>
    <scope>NUCLEOTIDE SEQUENCE [LARGE SCALE GENOMIC DNA]</scope>
    <source>
        <strain evidence="1 2">ATCC 27760</strain>
    </source>
</reference>
<sequence length="83" mass="9340">MSIQKQEVKTYICDFCNKQIDAPIMSRVTFDVFDGTAGITIGGEPPMHMCKHCATLVHRLIDSFSRAYKADDTETRCDNGHLD</sequence>
<proteinExistence type="predicted"/>
<protein>
    <submittedName>
        <fullName evidence="1">Uncharacterized protein</fullName>
    </submittedName>
</protein>
<dbReference type="Proteomes" id="UP000016662">
    <property type="component" value="Unassembled WGS sequence"/>
</dbReference>
<name>U2KIA1_9FIRM</name>
<evidence type="ECO:0000313" key="1">
    <source>
        <dbReference type="EMBL" id="ERJ91815.1"/>
    </source>
</evidence>
<accession>U2KIA1</accession>
<comment type="caution">
    <text evidence="1">The sequence shown here is derived from an EMBL/GenBank/DDBJ whole genome shotgun (WGS) entry which is preliminary data.</text>
</comment>
<gene>
    <name evidence="1" type="ORF">RUMCAL_02526</name>
</gene>
<dbReference type="HOGENOM" id="CLU_2540543_0_0_9"/>
<dbReference type="RefSeq" id="WP_021680692.1">
    <property type="nucleotide sequence ID" value="NZ_KI260297.1"/>
</dbReference>
<dbReference type="AlphaFoldDB" id="U2KIA1"/>
<dbReference type="EMBL" id="AWVF01000300">
    <property type="protein sequence ID" value="ERJ91815.1"/>
    <property type="molecule type" value="Genomic_DNA"/>
</dbReference>
<dbReference type="STRING" id="411473.RUMCAL_02526"/>
<organism evidence="1 2">
    <name type="scientific">Ruminococcus callidus ATCC 27760</name>
    <dbReference type="NCBI Taxonomy" id="411473"/>
    <lineage>
        <taxon>Bacteria</taxon>
        <taxon>Bacillati</taxon>
        <taxon>Bacillota</taxon>
        <taxon>Clostridia</taxon>
        <taxon>Eubacteriales</taxon>
        <taxon>Oscillospiraceae</taxon>
        <taxon>Ruminococcus</taxon>
    </lineage>
</organism>
<evidence type="ECO:0000313" key="2">
    <source>
        <dbReference type="Proteomes" id="UP000016662"/>
    </source>
</evidence>